<sequence>MAPDAQDTKEKKKIMLMAEYTGPGPARYSLPTTIGQNSNDKTKRSSPSFTFAYRAAGPGPSYSIESITSRGPINAPSFSMLGRSRTPKFRDNSPGPGAYNVDLKPPMQKSSPSYSLSPRTNLRKVDVTPSPNSYMLPTTLGANVPHRKGGPAAKLSGKTNFMDFAADLSKTPGPARYSVKDQDGKIKRPPAFSITGKPKSPKPINNNPGPGTYRPEDVTAHLENSPRYAVGTRHSQFVMPVMPIPSVD</sequence>
<dbReference type="PANTHER" id="PTHR21580">
    <property type="entry name" value="SHIPPO-1-RELATED"/>
    <property type="match status" value="1"/>
</dbReference>
<dbReference type="InterPro" id="IPR051291">
    <property type="entry name" value="CIMAP"/>
</dbReference>
<evidence type="ECO:0000256" key="1">
    <source>
        <dbReference type="SAM" id="MobiDB-lite"/>
    </source>
</evidence>
<organism evidence="2 3">
    <name type="scientific">Tegillarca granosa</name>
    <name type="common">Malaysian cockle</name>
    <name type="synonym">Anadara granosa</name>
    <dbReference type="NCBI Taxonomy" id="220873"/>
    <lineage>
        <taxon>Eukaryota</taxon>
        <taxon>Metazoa</taxon>
        <taxon>Spiralia</taxon>
        <taxon>Lophotrochozoa</taxon>
        <taxon>Mollusca</taxon>
        <taxon>Bivalvia</taxon>
        <taxon>Autobranchia</taxon>
        <taxon>Pteriomorphia</taxon>
        <taxon>Arcoida</taxon>
        <taxon>Arcoidea</taxon>
        <taxon>Arcidae</taxon>
        <taxon>Tegillarca</taxon>
    </lineage>
</organism>
<feature type="region of interest" description="Disordered" evidence="1">
    <location>
        <begin position="21"/>
        <end position="46"/>
    </location>
</feature>
<dbReference type="Pfam" id="PF07004">
    <property type="entry name" value="SHIPPO-rpt"/>
    <property type="match status" value="5"/>
</dbReference>
<accession>A0ABQ9FHE7</accession>
<evidence type="ECO:0000313" key="2">
    <source>
        <dbReference type="EMBL" id="KAJ8315133.1"/>
    </source>
</evidence>
<evidence type="ECO:0008006" key="4">
    <source>
        <dbReference type="Google" id="ProtNLM"/>
    </source>
</evidence>
<keyword evidence="3" id="KW-1185">Reference proteome</keyword>
<protein>
    <recommendedName>
        <fullName evidence="4">Outer dense fiber protein 3</fullName>
    </recommendedName>
</protein>
<dbReference type="PANTHER" id="PTHR21580:SF28">
    <property type="entry name" value="BOREALIN N-TERMINAL DOMAIN-CONTAINING PROTEIN-RELATED"/>
    <property type="match status" value="1"/>
</dbReference>
<feature type="region of interest" description="Disordered" evidence="1">
    <location>
        <begin position="75"/>
        <end position="119"/>
    </location>
</feature>
<dbReference type="InterPro" id="IPR010736">
    <property type="entry name" value="SHIPPO-rpt"/>
</dbReference>
<gene>
    <name evidence="2" type="ORF">KUTeg_007283</name>
</gene>
<feature type="compositionally biased region" description="Polar residues" evidence="1">
    <location>
        <begin position="30"/>
        <end position="46"/>
    </location>
</feature>
<dbReference type="Proteomes" id="UP001217089">
    <property type="component" value="Unassembled WGS sequence"/>
</dbReference>
<evidence type="ECO:0000313" key="3">
    <source>
        <dbReference type="Proteomes" id="UP001217089"/>
    </source>
</evidence>
<dbReference type="EMBL" id="JARBDR010000337">
    <property type="protein sequence ID" value="KAJ8315133.1"/>
    <property type="molecule type" value="Genomic_DNA"/>
</dbReference>
<proteinExistence type="predicted"/>
<feature type="compositionally biased region" description="Polar residues" evidence="1">
    <location>
        <begin position="108"/>
        <end position="119"/>
    </location>
</feature>
<reference evidence="2 3" key="1">
    <citation type="submission" date="2022-12" db="EMBL/GenBank/DDBJ databases">
        <title>Chromosome-level genome of Tegillarca granosa.</title>
        <authorList>
            <person name="Kim J."/>
        </authorList>
    </citation>
    <scope>NUCLEOTIDE SEQUENCE [LARGE SCALE GENOMIC DNA]</scope>
    <source>
        <strain evidence="2">Teg-2019</strain>
        <tissue evidence="2">Adductor muscle</tissue>
    </source>
</reference>
<name>A0ABQ9FHE7_TEGGR</name>
<feature type="region of interest" description="Disordered" evidence="1">
    <location>
        <begin position="172"/>
        <end position="218"/>
    </location>
</feature>
<feature type="compositionally biased region" description="Low complexity" evidence="1">
    <location>
        <begin position="196"/>
        <end position="211"/>
    </location>
</feature>
<comment type="caution">
    <text evidence="2">The sequence shown here is derived from an EMBL/GenBank/DDBJ whole genome shotgun (WGS) entry which is preliminary data.</text>
</comment>